<dbReference type="SUPFAM" id="SSF48208">
    <property type="entry name" value="Six-hairpin glycosidases"/>
    <property type="match status" value="1"/>
</dbReference>
<organism evidence="3 4">
    <name type="scientific">Photobacterium lutimaris</name>
    <dbReference type="NCBI Taxonomy" id="388278"/>
    <lineage>
        <taxon>Bacteria</taxon>
        <taxon>Pseudomonadati</taxon>
        <taxon>Pseudomonadota</taxon>
        <taxon>Gammaproteobacteria</taxon>
        <taxon>Vibrionales</taxon>
        <taxon>Vibrionaceae</taxon>
        <taxon>Photobacterium</taxon>
    </lineage>
</organism>
<dbReference type="Proteomes" id="UP000241222">
    <property type="component" value="Unassembled WGS sequence"/>
</dbReference>
<dbReference type="Gene3D" id="2.70.98.10">
    <property type="match status" value="1"/>
</dbReference>
<accession>A0A2T3IK57</accession>
<dbReference type="OrthoDB" id="9804511at2"/>
<reference evidence="3 4" key="1">
    <citation type="submission" date="2018-03" db="EMBL/GenBank/DDBJ databases">
        <title>Whole genome sequencing of Histamine producing bacteria.</title>
        <authorList>
            <person name="Butler K."/>
        </authorList>
    </citation>
    <scope>NUCLEOTIDE SEQUENCE [LARGE SCALE GENOMIC DNA]</scope>
    <source>
        <strain evidence="3 4">JCM 13586</strain>
    </source>
</reference>
<dbReference type="PANTHER" id="PTHR12143">
    <property type="entry name" value="PEPTIDE N-GLYCANASE PNGASE -RELATED"/>
    <property type="match status" value="1"/>
</dbReference>
<dbReference type="GO" id="GO:0030246">
    <property type="term" value="F:carbohydrate binding"/>
    <property type="evidence" value="ECO:0007669"/>
    <property type="project" value="InterPro"/>
</dbReference>
<dbReference type="EMBL" id="PYMH01000023">
    <property type="protein sequence ID" value="PSU28723.1"/>
    <property type="molecule type" value="Genomic_DNA"/>
</dbReference>
<dbReference type="AlphaFoldDB" id="A0A2T3IK57"/>
<dbReference type="GO" id="GO:0006516">
    <property type="term" value="P:glycoprotein catabolic process"/>
    <property type="evidence" value="ECO:0007669"/>
    <property type="project" value="TreeGrafter"/>
</dbReference>
<keyword evidence="4" id="KW-1185">Reference proteome</keyword>
<dbReference type="PANTHER" id="PTHR12143:SF39">
    <property type="entry name" value="SECRETED PROTEIN"/>
    <property type="match status" value="1"/>
</dbReference>
<dbReference type="FunFam" id="3.30.2080.10:FF:000001">
    <property type="entry name" value="Alpha-1,2-mannosidase subfamily"/>
    <property type="match status" value="1"/>
</dbReference>
<dbReference type="InterPro" id="IPR012939">
    <property type="entry name" value="Glyco_hydro_92"/>
</dbReference>
<evidence type="ECO:0000313" key="4">
    <source>
        <dbReference type="Proteomes" id="UP000241222"/>
    </source>
</evidence>
<dbReference type="Gene3D" id="1.20.1050.60">
    <property type="entry name" value="alpha-1,2-mannosidase"/>
    <property type="match status" value="1"/>
</dbReference>
<dbReference type="GO" id="GO:0005975">
    <property type="term" value="P:carbohydrate metabolic process"/>
    <property type="evidence" value="ECO:0007669"/>
    <property type="project" value="InterPro"/>
</dbReference>
<evidence type="ECO:0000259" key="1">
    <source>
        <dbReference type="Pfam" id="PF07971"/>
    </source>
</evidence>
<feature type="domain" description="Glycosyl hydrolase family 92 N-terminal" evidence="2">
    <location>
        <begin position="42"/>
        <end position="297"/>
    </location>
</feature>
<feature type="domain" description="Glycosyl hydrolase family 92" evidence="1">
    <location>
        <begin position="303"/>
        <end position="786"/>
    </location>
</feature>
<protein>
    <submittedName>
        <fullName evidence="3">Alpha-mannosidase</fullName>
    </submittedName>
</protein>
<name>A0A2T3IK57_9GAMM</name>
<dbReference type="GO" id="GO:0000224">
    <property type="term" value="F:peptide-N4-(N-acetyl-beta-glucosaminyl)asparagine amidase activity"/>
    <property type="evidence" value="ECO:0007669"/>
    <property type="project" value="TreeGrafter"/>
</dbReference>
<dbReference type="NCBIfam" id="TIGR01180">
    <property type="entry name" value="aman2_put"/>
    <property type="match status" value="1"/>
</dbReference>
<dbReference type="GO" id="GO:0005829">
    <property type="term" value="C:cytosol"/>
    <property type="evidence" value="ECO:0007669"/>
    <property type="project" value="TreeGrafter"/>
</dbReference>
<dbReference type="InterPro" id="IPR005887">
    <property type="entry name" value="GH92_a_mannosidase_put"/>
</dbReference>
<dbReference type="Pfam" id="PF17678">
    <property type="entry name" value="Glyco_hydro_92N"/>
    <property type="match status" value="1"/>
</dbReference>
<evidence type="ECO:0000259" key="2">
    <source>
        <dbReference type="Pfam" id="PF17678"/>
    </source>
</evidence>
<dbReference type="PROSITE" id="PS51257">
    <property type="entry name" value="PROKAR_LIPOPROTEIN"/>
    <property type="match status" value="1"/>
</dbReference>
<dbReference type="Gene3D" id="1.20.1610.10">
    <property type="entry name" value="alpha-1,2-mannosidases domains"/>
    <property type="match status" value="1"/>
</dbReference>
<comment type="caution">
    <text evidence="3">The sequence shown here is derived from an EMBL/GenBank/DDBJ whole genome shotgun (WGS) entry which is preliminary data.</text>
</comment>
<dbReference type="InterPro" id="IPR041371">
    <property type="entry name" value="GH92_N"/>
</dbReference>
<evidence type="ECO:0000313" key="3">
    <source>
        <dbReference type="EMBL" id="PSU28723.1"/>
    </source>
</evidence>
<dbReference type="InterPro" id="IPR050883">
    <property type="entry name" value="PNGase"/>
</dbReference>
<sequence length="797" mass="88970">MRNKIMPCAIAVALALTGCNSDSSTDKTIPAIPIVDTAVLKFVDPMIGTAASGHTFPGATVPSGMVQLSPDTFIGTEAGHEAGYNPWHSASGYWDPSDYSEGGEVIDRQLGIYGFSHTHLSGTGASDLGDILILPYSDDIDSEINTFDKKNEDASAGYYTVTLNEGDIKAELTTTKRVGHHKYTFAQDADRKIKVDIGHTILANNGESLLNRVELVDKYTLRGRRTSTGWFQGQDIFFYAKFNEPVAEAMIIRDGGAPSEMKQGTVYGSINMPNADQKVHLDFGKADKPLEIRVALSPVSWDGARNNLEAEAPDFDFAKVKRDAEYAWAKELSRIKVKGGSEVEKTNFYTGMYHMMIAPIEFYDVDGRYRDMLGKERRLEEGDTPNYSIYSTWDTFRAVHPLWTIIDPEQATNYAEDLIRKSNEFGLLPKWEGHGIETGTMIGYPAAAIVGDAVTKGLVDAKAGLDASIKSAYYRPYDFPQIPDHTLQAVMAGQLSYHENYQCVGVPNWNSVSYALEFSYYDWTIAEMAKAAGETDLYDEFKARSYYSLNHWDAEAGNDDGTGFFVPVEWQTCEKHVASDKFDPYHADMFWYTEGNAWQWQWAFMQDLDKLTEIMGGTQGLNDKLNNLFNADPDGGDAHQDMTGFIGQYIHGNEPSHHVIYLYNRTEESYKAQEYLDQVYDEFYKPTPDGIIGNEDVGQMSAWYIMSTLGFYQISPTDPTYTIGRPIFDQATMTVDGGSFRVIAENNGPDNLYVKSVTINGKPLDKFNTFKHEEFKAGGELRFVMTSNKSEAMAANL</sequence>
<dbReference type="InterPro" id="IPR008928">
    <property type="entry name" value="6-hairpin_glycosidase_sf"/>
</dbReference>
<dbReference type="InterPro" id="IPR014718">
    <property type="entry name" value="GH-type_carb-bd"/>
</dbReference>
<gene>
    <name evidence="3" type="ORF">C9I99_25895</name>
</gene>
<dbReference type="Gene3D" id="3.30.2080.10">
    <property type="entry name" value="GH92 mannosidase domain"/>
    <property type="match status" value="1"/>
</dbReference>
<proteinExistence type="predicted"/>
<dbReference type="Pfam" id="PF07971">
    <property type="entry name" value="Glyco_hydro_92"/>
    <property type="match status" value="1"/>
</dbReference>